<comment type="caution">
    <text evidence="3">The sequence shown here is derived from an EMBL/GenBank/DDBJ whole genome shotgun (WGS) entry which is preliminary data.</text>
</comment>
<keyword evidence="2" id="KW-0732">Signal</keyword>
<protein>
    <submittedName>
        <fullName evidence="3">Uncharacterized protein</fullName>
    </submittedName>
</protein>
<evidence type="ECO:0000256" key="1">
    <source>
        <dbReference type="SAM" id="MobiDB-lite"/>
    </source>
</evidence>
<evidence type="ECO:0000313" key="4">
    <source>
        <dbReference type="Proteomes" id="UP000821837"/>
    </source>
</evidence>
<feature type="compositionally biased region" description="Polar residues" evidence="1">
    <location>
        <begin position="23"/>
        <end position="32"/>
    </location>
</feature>
<evidence type="ECO:0000313" key="3">
    <source>
        <dbReference type="EMBL" id="KAH7963899.1"/>
    </source>
</evidence>
<sequence>MLRQRLGLAAYTLLWRVCAANKESSPSSTNAVSPEGFSSPDLNDVSGASPASVSFPDGDLSPNLSNENSREGLNLSVRPNPSTGNNTGRHIPATQSEDDDAASSVSQTTAVPVLRTDLGTRVQTRAREIEEELSRCCVETDNRIPVNSLSSFNCALIYELMLLQSAAQLPLCRDNSWRPGERRRTYTGAWHWPRRGSQPRRYPEADFPSEAASSYQKRPGVAVGLHGDLLSGVPARPARSYAAALQAGVPPPPGLDALPARQAPALHEHAAFVTPITPSATPARDSLRILKANSGS</sequence>
<proteinExistence type="predicted"/>
<feature type="chain" id="PRO_5038767712" evidence="2">
    <location>
        <begin position="21"/>
        <end position="296"/>
    </location>
</feature>
<dbReference type="EMBL" id="JABSTV010001249">
    <property type="protein sequence ID" value="KAH7963899.1"/>
    <property type="molecule type" value="Genomic_DNA"/>
</dbReference>
<feature type="compositionally biased region" description="Polar residues" evidence="1">
    <location>
        <begin position="77"/>
        <end position="88"/>
    </location>
</feature>
<accession>A0A9D4T102</accession>
<organism evidence="3 4">
    <name type="scientific">Rhipicephalus sanguineus</name>
    <name type="common">Brown dog tick</name>
    <name type="synonym">Ixodes sanguineus</name>
    <dbReference type="NCBI Taxonomy" id="34632"/>
    <lineage>
        <taxon>Eukaryota</taxon>
        <taxon>Metazoa</taxon>
        <taxon>Ecdysozoa</taxon>
        <taxon>Arthropoda</taxon>
        <taxon>Chelicerata</taxon>
        <taxon>Arachnida</taxon>
        <taxon>Acari</taxon>
        <taxon>Parasitiformes</taxon>
        <taxon>Ixodida</taxon>
        <taxon>Ixodoidea</taxon>
        <taxon>Ixodidae</taxon>
        <taxon>Rhipicephalinae</taxon>
        <taxon>Rhipicephalus</taxon>
        <taxon>Rhipicephalus</taxon>
    </lineage>
</organism>
<reference evidence="3" key="1">
    <citation type="journal article" date="2020" name="Cell">
        <title>Large-Scale Comparative Analyses of Tick Genomes Elucidate Their Genetic Diversity and Vector Capacities.</title>
        <authorList>
            <consortium name="Tick Genome and Microbiome Consortium (TIGMIC)"/>
            <person name="Jia N."/>
            <person name="Wang J."/>
            <person name="Shi W."/>
            <person name="Du L."/>
            <person name="Sun Y."/>
            <person name="Zhan W."/>
            <person name="Jiang J.F."/>
            <person name="Wang Q."/>
            <person name="Zhang B."/>
            <person name="Ji P."/>
            <person name="Bell-Sakyi L."/>
            <person name="Cui X.M."/>
            <person name="Yuan T.T."/>
            <person name="Jiang B.G."/>
            <person name="Yang W.F."/>
            <person name="Lam T.T."/>
            <person name="Chang Q.C."/>
            <person name="Ding S.J."/>
            <person name="Wang X.J."/>
            <person name="Zhu J.G."/>
            <person name="Ruan X.D."/>
            <person name="Zhao L."/>
            <person name="Wei J.T."/>
            <person name="Ye R.Z."/>
            <person name="Que T.C."/>
            <person name="Du C.H."/>
            <person name="Zhou Y.H."/>
            <person name="Cheng J.X."/>
            <person name="Dai P.F."/>
            <person name="Guo W.B."/>
            <person name="Han X.H."/>
            <person name="Huang E.J."/>
            <person name="Li L.F."/>
            <person name="Wei W."/>
            <person name="Gao Y.C."/>
            <person name="Liu J.Z."/>
            <person name="Shao H.Z."/>
            <person name="Wang X."/>
            <person name="Wang C.C."/>
            <person name="Yang T.C."/>
            <person name="Huo Q.B."/>
            <person name="Li W."/>
            <person name="Chen H.Y."/>
            <person name="Chen S.E."/>
            <person name="Zhou L.G."/>
            <person name="Ni X.B."/>
            <person name="Tian J.H."/>
            <person name="Sheng Y."/>
            <person name="Liu T."/>
            <person name="Pan Y.S."/>
            <person name="Xia L.Y."/>
            <person name="Li J."/>
            <person name="Zhao F."/>
            <person name="Cao W.C."/>
        </authorList>
    </citation>
    <scope>NUCLEOTIDE SEQUENCE</scope>
    <source>
        <strain evidence="3">Rsan-2018</strain>
    </source>
</reference>
<feature type="region of interest" description="Disordered" evidence="1">
    <location>
        <begin position="23"/>
        <end position="110"/>
    </location>
</feature>
<feature type="signal peptide" evidence="2">
    <location>
        <begin position="1"/>
        <end position="20"/>
    </location>
</feature>
<keyword evidence="4" id="KW-1185">Reference proteome</keyword>
<dbReference type="Proteomes" id="UP000821837">
    <property type="component" value="Chromosome 3"/>
</dbReference>
<dbReference type="AlphaFoldDB" id="A0A9D4T102"/>
<gene>
    <name evidence="3" type="ORF">HPB52_023772</name>
</gene>
<name>A0A9D4T102_RHISA</name>
<evidence type="ECO:0000256" key="2">
    <source>
        <dbReference type="SAM" id="SignalP"/>
    </source>
</evidence>
<reference evidence="3" key="2">
    <citation type="submission" date="2021-09" db="EMBL/GenBank/DDBJ databases">
        <authorList>
            <person name="Jia N."/>
            <person name="Wang J."/>
            <person name="Shi W."/>
            <person name="Du L."/>
            <person name="Sun Y."/>
            <person name="Zhan W."/>
            <person name="Jiang J."/>
            <person name="Wang Q."/>
            <person name="Zhang B."/>
            <person name="Ji P."/>
            <person name="Sakyi L.B."/>
            <person name="Cui X."/>
            <person name="Yuan T."/>
            <person name="Jiang B."/>
            <person name="Yang W."/>
            <person name="Lam T.T.-Y."/>
            <person name="Chang Q."/>
            <person name="Ding S."/>
            <person name="Wang X."/>
            <person name="Zhu J."/>
            <person name="Ruan X."/>
            <person name="Zhao L."/>
            <person name="Wei J."/>
            <person name="Que T."/>
            <person name="Du C."/>
            <person name="Cheng J."/>
            <person name="Dai P."/>
            <person name="Han X."/>
            <person name="Huang E."/>
            <person name="Gao Y."/>
            <person name="Liu J."/>
            <person name="Shao H."/>
            <person name="Ye R."/>
            <person name="Li L."/>
            <person name="Wei W."/>
            <person name="Wang X."/>
            <person name="Wang C."/>
            <person name="Huo Q."/>
            <person name="Li W."/>
            <person name="Guo W."/>
            <person name="Chen H."/>
            <person name="Chen S."/>
            <person name="Zhou L."/>
            <person name="Zhou L."/>
            <person name="Ni X."/>
            <person name="Tian J."/>
            <person name="Zhou Y."/>
            <person name="Sheng Y."/>
            <person name="Liu T."/>
            <person name="Pan Y."/>
            <person name="Xia L."/>
            <person name="Li J."/>
            <person name="Zhao F."/>
            <person name="Cao W."/>
        </authorList>
    </citation>
    <scope>NUCLEOTIDE SEQUENCE</scope>
    <source>
        <strain evidence="3">Rsan-2018</strain>
        <tissue evidence="3">Larvae</tissue>
    </source>
</reference>